<proteinExistence type="predicted"/>
<feature type="transmembrane region" description="Helical" evidence="5">
    <location>
        <begin position="98"/>
        <end position="119"/>
    </location>
</feature>
<accession>W4Q8W3</accession>
<dbReference type="InterPro" id="IPR038770">
    <property type="entry name" value="Na+/solute_symporter_sf"/>
</dbReference>
<evidence type="ECO:0000256" key="3">
    <source>
        <dbReference type="ARBA" id="ARBA00022989"/>
    </source>
</evidence>
<feature type="transmembrane region" description="Helical" evidence="5">
    <location>
        <begin position="165"/>
        <end position="184"/>
    </location>
</feature>
<keyword evidence="2 5" id="KW-0812">Transmembrane</keyword>
<dbReference type="RefSeq" id="WP_034750406.1">
    <property type="nucleotide sequence ID" value="NZ_BAUT01000083.1"/>
</dbReference>
<organism evidence="6 7">
    <name type="scientific">Halalkalibacter wakoensis JCM 9140</name>
    <dbReference type="NCBI Taxonomy" id="1236970"/>
    <lineage>
        <taxon>Bacteria</taxon>
        <taxon>Bacillati</taxon>
        <taxon>Bacillota</taxon>
        <taxon>Bacilli</taxon>
        <taxon>Bacillales</taxon>
        <taxon>Bacillaceae</taxon>
        <taxon>Halalkalibacter</taxon>
    </lineage>
</organism>
<comment type="caution">
    <text evidence="6">The sequence shown here is derived from an EMBL/GenBank/DDBJ whole genome shotgun (WGS) entry which is preliminary data.</text>
</comment>
<protein>
    <submittedName>
        <fullName evidence="6">Bile acid sodium symporter</fullName>
    </submittedName>
</protein>
<evidence type="ECO:0000256" key="1">
    <source>
        <dbReference type="ARBA" id="ARBA00004141"/>
    </source>
</evidence>
<dbReference type="Proteomes" id="UP000018890">
    <property type="component" value="Unassembled WGS sequence"/>
</dbReference>
<feature type="transmembrane region" description="Helical" evidence="5">
    <location>
        <begin position="258"/>
        <end position="278"/>
    </location>
</feature>
<keyword evidence="3 5" id="KW-1133">Transmembrane helix</keyword>
<dbReference type="Gene3D" id="1.20.1530.20">
    <property type="match status" value="1"/>
</dbReference>
<feature type="transmembrane region" description="Helical" evidence="5">
    <location>
        <begin position="126"/>
        <end position="145"/>
    </location>
</feature>
<feature type="transmembrane region" description="Helical" evidence="5">
    <location>
        <begin position="223"/>
        <end position="246"/>
    </location>
</feature>
<dbReference type="GO" id="GO:0016020">
    <property type="term" value="C:membrane"/>
    <property type="evidence" value="ECO:0007669"/>
    <property type="project" value="UniProtKB-SubCell"/>
</dbReference>
<feature type="transmembrane region" description="Helical" evidence="5">
    <location>
        <begin position="284"/>
        <end position="305"/>
    </location>
</feature>
<dbReference type="PANTHER" id="PTHR10361">
    <property type="entry name" value="SODIUM-BILE ACID COTRANSPORTER"/>
    <property type="match status" value="1"/>
</dbReference>
<name>W4Q8W3_9BACI</name>
<feature type="transmembrane region" description="Helical" evidence="5">
    <location>
        <begin position="68"/>
        <end position="92"/>
    </location>
</feature>
<keyword evidence="4 5" id="KW-0472">Membrane</keyword>
<evidence type="ECO:0000256" key="5">
    <source>
        <dbReference type="SAM" id="Phobius"/>
    </source>
</evidence>
<evidence type="ECO:0000313" key="6">
    <source>
        <dbReference type="EMBL" id="GAE28128.1"/>
    </source>
</evidence>
<reference evidence="6" key="1">
    <citation type="journal article" date="2014" name="Genome Announc.">
        <title>Draft Genome Sequences of Three Alkaliphilic Bacillus Strains, Bacillus wakoensis JCM 9140T, Bacillus akibai JCM 9157T, and Bacillus hemicellulosilyticus JCM 9152T.</title>
        <authorList>
            <person name="Yuki M."/>
            <person name="Oshima K."/>
            <person name="Suda W."/>
            <person name="Oshida Y."/>
            <person name="Kitamura K."/>
            <person name="Iida T."/>
            <person name="Hattori M."/>
            <person name="Ohkuma M."/>
        </authorList>
    </citation>
    <scope>NUCLEOTIDE SEQUENCE [LARGE SCALE GENOMIC DNA]</scope>
    <source>
        <strain evidence="6">JCM 9140</strain>
    </source>
</reference>
<gene>
    <name evidence="6" type="ORF">JCM9140_4323</name>
</gene>
<feature type="transmembrane region" description="Helical" evidence="5">
    <location>
        <begin position="37"/>
        <end position="56"/>
    </location>
</feature>
<dbReference type="InterPro" id="IPR002657">
    <property type="entry name" value="BilAc:Na_symport/Acr3"/>
</dbReference>
<keyword evidence="7" id="KW-1185">Reference proteome</keyword>
<dbReference type="EMBL" id="BAUT01000083">
    <property type="protein sequence ID" value="GAE28128.1"/>
    <property type="molecule type" value="Genomic_DNA"/>
</dbReference>
<dbReference type="InterPro" id="IPR004710">
    <property type="entry name" value="Bilac:Na_transpt"/>
</dbReference>
<dbReference type="Pfam" id="PF01758">
    <property type="entry name" value="SBF"/>
    <property type="match status" value="1"/>
</dbReference>
<evidence type="ECO:0000256" key="2">
    <source>
        <dbReference type="ARBA" id="ARBA00022692"/>
    </source>
</evidence>
<evidence type="ECO:0000256" key="4">
    <source>
        <dbReference type="ARBA" id="ARBA00023136"/>
    </source>
</evidence>
<dbReference type="OrthoDB" id="1551454at2"/>
<evidence type="ECO:0000313" key="7">
    <source>
        <dbReference type="Proteomes" id="UP000018890"/>
    </source>
</evidence>
<sequence>MLKTVNIFMEKKMPYMTPVSVLVGLVFATSFQSWVMAVPWIFAFITLSSSLGIKIGKLKDAVVHPAPLLVSLLIIQIILPSIAYGVGTLFFGANSLTAVGMLIAFVIPTGVISLMWVSIYKGNSSVSLLIVLVNTLLSPVLIPFSLQLFAGATIDFNTFALMKNLIFMIVIPSILGILINYLPFTQNKDIKGRFAPFSKLGLLVVIAVNSSVAAPVISFNWELLQIIIAMFFLSSIGYGLGMIAANWLRVSNEIKISLLYNCGMRNVSVGATIAILYFPPEVAVPVIAATLLQQILAANYGRILVNYLKKNELRREGELKKAAR</sequence>
<feature type="transmembrane region" description="Helical" evidence="5">
    <location>
        <begin position="196"/>
        <end position="217"/>
    </location>
</feature>
<dbReference type="PANTHER" id="PTHR10361:SF28">
    <property type="entry name" value="P3 PROTEIN-RELATED"/>
    <property type="match status" value="1"/>
</dbReference>
<comment type="subcellular location">
    <subcellularLocation>
        <location evidence="1">Membrane</location>
        <topology evidence="1">Multi-pass membrane protein</topology>
    </subcellularLocation>
</comment>
<dbReference type="AlphaFoldDB" id="W4Q8W3"/>
<feature type="transmembrane region" description="Helical" evidence="5">
    <location>
        <begin position="12"/>
        <end position="31"/>
    </location>
</feature>